<evidence type="ECO:0000313" key="2">
    <source>
        <dbReference type="EMBL" id="KAG6492484.1"/>
    </source>
</evidence>
<dbReference type="SMART" id="SM00757">
    <property type="entry name" value="CRA"/>
    <property type="match status" value="1"/>
</dbReference>
<dbReference type="PROSITE" id="PS50896">
    <property type="entry name" value="LISH"/>
    <property type="match status" value="1"/>
</dbReference>
<dbReference type="SMART" id="SM00667">
    <property type="entry name" value="LisH"/>
    <property type="match status" value="1"/>
</dbReference>
<dbReference type="InterPro" id="IPR006594">
    <property type="entry name" value="LisH"/>
</dbReference>
<comment type="caution">
    <text evidence="2">The sequence shown here is derived from an EMBL/GenBank/DDBJ whole genome shotgun (WGS) entry which is preliminary data.</text>
</comment>
<dbReference type="PANTHER" id="PTHR12864">
    <property type="entry name" value="RAN BINDING PROTEIN 9-RELATED"/>
    <property type="match status" value="1"/>
</dbReference>
<dbReference type="Proteomes" id="UP000734854">
    <property type="component" value="Unassembled WGS sequence"/>
</dbReference>
<protein>
    <recommendedName>
        <fullName evidence="1">CTLH domain-containing protein</fullName>
    </recommendedName>
</protein>
<dbReference type="EMBL" id="JACMSC010000013">
    <property type="protein sequence ID" value="KAG6492484.1"/>
    <property type="molecule type" value="Genomic_DNA"/>
</dbReference>
<dbReference type="SMART" id="SM00668">
    <property type="entry name" value="CTLH"/>
    <property type="match status" value="1"/>
</dbReference>
<dbReference type="InterPro" id="IPR013144">
    <property type="entry name" value="CRA_dom"/>
</dbReference>
<evidence type="ECO:0000259" key="1">
    <source>
        <dbReference type="PROSITE" id="PS50897"/>
    </source>
</evidence>
<dbReference type="InterPro" id="IPR050618">
    <property type="entry name" value="Ubq-SigPath_Reg"/>
</dbReference>
<sequence length="256" mass="28710">MTGSGVSLLFRGSASLSRLVGHGNSSTARAPMAEGTTDPDRNWLRVAMESTNPISDSDVHSIILSYLMHNCFKETAETFLSCTGMSQPVDYFVDMDKRKKIIHYAVEGNALKAIELTEQLVPNLLEDNKDLHFDLLSLHFIDLVRSKNSNEALEFAQTKLVPFGNTAKYVEKLKEFVTLFAYEEPEKSPIFHLLSPEYRENVADSLNRAILGCANLPSYSSMERLIQQVTVVRHFLHQELGKDGPPPFSLKAFLNN</sequence>
<dbReference type="Pfam" id="PF10607">
    <property type="entry name" value="CTLH"/>
    <property type="match status" value="1"/>
</dbReference>
<dbReference type="AlphaFoldDB" id="A0A8J5KWR3"/>
<dbReference type="InterPro" id="IPR006595">
    <property type="entry name" value="CTLH_C"/>
</dbReference>
<organism evidence="2 3">
    <name type="scientific">Zingiber officinale</name>
    <name type="common">Ginger</name>
    <name type="synonym">Amomum zingiber</name>
    <dbReference type="NCBI Taxonomy" id="94328"/>
    <lineage>
        <taxon>Eukaryota</taxon>
        <taxon>Viridiplantae</taxon>
        <taxon>Streptophyta</taxon>
        <taxon>Embryophyta</taxon>
        <taxon>Tracheophyta</taxon>
        <taxon>Spermatophyta</taxon>
        <taxon>Magnoliopsida</taxon>
        <taxon>Liliopsida</taxon>
        <taxon>Zingiberales</taxon>
        <taxon>Zingiberaceae</taxon>
        <taxon>Zingiber</taxon>
    </lineage>
</organism>
<feature type="domain" description="CTLH" evidence="1">
    <location>
        <begin position="94"/>
        <end position="151"/>
    </location>
</feature>
<keyword evidence="3" id="KW-1185">Reference proteome</keyword>
<name>A0A8J5KWR3_ZINOF</name>
<dbReference type="InterPro" id="IPR024964">
    <property type="entry name" value="CTLH/CRA"/>
</dbReference>
<proteinExistence type="predicted"/>
<gene>
    <name evidence="2" type="ORF">ZIOFF_047447</name>
</gene>
<evidence type="ECO:0000313" key="3">
    <source>
        <dbReference type="Proteomes" id="UP000734854"/>
    </source>
</evidence>
<reference evidence="2 3" key="1">
    <citation type="submission" date="2020-08" db="EMBL/GenBank/DDBJ databases">
        <title>Plant Genome Project.</title>
        <authorList>
            <person name="Zhang R.-G."/>
        </authorList>
    </citation>
    <scope>NUCLEOTIDE SEQUENCE [LARGE SCALE GENOMIC DNA]</scope>
    <source>
        <tissue evidence="2">Rhizome</tissue>
    </source>
</reference>
<accession>A0A8J5KWR3</accession>
<dbReference type="PROSITE" id="PS50897">
    <property type="entry name" value="CTLH"/>
    <property type="match status" value="1"/>
</dbReference>